<proteinExistence type="predicted"/>
<dbReference type="InterPro" id="IPR029033">
    <property type="entry name" value="His_PPase_superfam"/>
</dbReference>
<dbReference type="PANTHER" id="PTHR47623:SF1">
    <property type="entry name" value="OS09G0287300 PROTEIN"/>
    <property type="match status" value="1"/>
</dbReference>
<evidence type="ECO:0000313" key="2">
    <source>
        <dbReference type="Proteomes" id="UP001500469"/>
    </source>
</evidence>
<sequence>MKKIILVRHAKSAWDDPSLSDHDRPLAERGLKDAPKMAKRLKKRRIHADLLVSSSAIRAKETAKITAKELDYPKEKIVFDSSLFHASPHSLLKYLRSQNDNHNTILIFGHNPGFNDLITFLGGEIDNLPTAGQFGFKLKSEHWAELKPENVQPWFLDYPKKDD</sequence>
<dbReference type="InterPro" id="IPR013078">
    <property type="entry name" value="His_Pase_superF_clade-1"/>
</dbReference>
<protein>
    <submittedName>
        <fullName evidence="1">Phosphohistidine phosphatase SixA</fullName>
    </submittedName>
</protein>
<dbReference type="RefSeq" id="WP_343850514.1">
    <property type="nucleotide sequence ID" value="NZ_BAAAFI010000007.1"/>
</dbReference>
<dbReference type="EMBL" id="BAAAFI010000007">
    <property type="protein sequence ID" value="GAA0878788.1"/>
    <property type="molecule type" value="Genomic_DNA"/>
</dbReference>
<keyword evidence="2" id="KW-1185">Reference proteome</keyword>
<dbReference type="Gene3D" id="3.40.50.1240">
    <property type="entry name" value="Phosphoglycerate mutase-like"/>
    <property type="match status" value="1"/>
</dbReference>
<dbReference type="PANTHER" id="PTHR47623">
    <property type="entry name" value="OS09G0287300 PROTEIN"/>
    <property type="match status" value="1"/>
</dbReference>
<reference evidence="1 2" key="1">
    <citation type="journal article" date="2019" name="Int. J. Syst. Evol. Microbiol.">
        <title>The Global Catalogue of Microorganisms (GCM) 10K type strain sequencing project: providing services to taxonomists for standard genome sequencing and annotation.</title>
        <authorList>
            <consortium name="The Broad Institute Genomics Platform"/>
            <consortium name="The Broad Institute Genome Sequencing Center for Infectious Disease"/>
            <person name="Wu L."/>
            <person name="Ma J."/>
        </authorList>
    </citation>
    <scope>NUCLEOTIDE SEQUENCE [LARGE SCALE GENOMIC DNA]</scope>
    <source>
        <strain evidence="1 2">JCM 16112</strain>
    </source>
</reference>
<organism evidence="1 2">
    <name type="scientific">Algoriphagus jejuensis</name>
    <dbReference type="NCBI Taxonomy" id="419934"/>
    <lineage>
        <taxon>Bacteria</taxon>
        <taxon>Pseudomonadati</taxon>
        <taxon>Bacteroidota</taxon>
        <taxon>Cytophagia</taxon>
        <taxon>Cytophagales</taxon>
        <taxon>Cyclobacteriaceae</taxon>
        <taxon>Algoriphagus</taxon>
    </lineage>
</organism>
<gene>
    <name evidence="1" type="primary">sixA</name>
    <name evidence="1" type="ORF">GCM10009119_17560</name>
</gene>
<dbReference type="SUPFAM" id="SSF53254">
    <property type="entry name" value="Phosphoglycerate mutase-like"/>
    <property type="match status" value="1"/>
</dbReference>
<evidence type="ECO:0000313" key="1">
    <source>
        <dbReference type="EMBL" id="GAA0878788.1"/>
    </source>
</evidence>
<dbReference type="Pfam" id="PF00300">
    <property type="entry name" value="His_Phos_1"/>
    <property type="match status" value="1"/>
</dbReference>
<name>A0ABN1MZY1_9BACT</name>
<dbReference type="CDD" id="cd07067">
    <property type="entry name" value="HP_PGM_like"/>
    <property type="match status" value="1"/>
</dbReference>
<comment type="caution">
    <text evidence="1">The sequence shown here is derived from an EMBL/GenBank/DDBJ whole genome shotgun (WGS) entry which is preliminary data.</text>
</comment>
<accession>A0ABN1MZY1</accession>
<dbReference type="Proteomes" id="UP001500469">
    <property type="component" value="Unassembled WGS sequence"/>
</dbReference>